<evidence type="ECO:0000313" key="5">
    <source>
        <dbReference type="Proteomes" id="UP001419268"/>
    </source>
</evidence>
<dbReference type="EMBL" id="JBBNAG010000009">
    <property type="protein sequence ID" value="KAK9105232.1"/>
    <property type="molecule type" value="Genomic_DNA"/>
</dbReference>
<keyword evidence="5" id="KW-1185">Reference proteome</keyword>
<keyword evidence="3" id="KW-0833">Ubl conjugation pathway</keyword>
<evidence type="ECO:0000256" key="1">
    <source>
        <dbReference type="ARBA" id="ARBA00000900"/>
    </source>
</evidence>
<dbReference type="AlphaFoldDB" id="A0AAP0F7B7"/>
<comment type="caution">
    <text evidence="4">The sequence shown here is derived from an EMBL/GenBank/DDBJ whole genome shotgun (WGS) entry which is preliminary data.</text>
</comment>
<organism evidence="4 5">
    <name type="scientific">Stephania cephalantha</name>
    <dbReference type="NCBI Taxonomy" id="152367"/>
    <lineage>
        <taxon>Eukaryota</taxon>
        <taxon>Viridiplantae</taxon>
        <taxon>Streptophyta</taxon>
        <taxon>Embryophyta</taxon>
        <taxon>Tracheophyta</taxon>
        <taxon>Spermatophyta</taxon>
        <taxon>Magnoliopsida</taxon>
        <taxon>Ranunculales</taxon>
        <taxon>Menispermaceae</taxon>
        <taxon>Menispermoideae</taxon>
        <taxon>Cissampelideae</taxon>
        <taxon>Stephania</taxon>
    </lineage>
</organism>
<dbReference type="PANTHER" id="PTHR45647">
    <property type="entry name" value="OS02G0152300 PROTEIN"/>
    <property type="match status" value="1"/>
</dbReference>
<gene>
    <name evidence="4" type="ORF">Scep_022076</name>
</gene>
<proteinExistence type="predicted"/>
<evidence type="ECO:0000313" key="4">
    <source>
        <dbReference type="EMBL" id="KAK9105232.1"/>
    </source>
</evidence>
<evidence type="ECO:0000256" key="3">
    <source>
        <dbReference type="ARBA" id="ARBA00022786"/>
    </source>
</evidence>
<dbReference type="PANTHER" id="PTHR45647:SF43">
    <property type="entry name" value="OS10G0100500 PROTEIN"/>
    <property type="match status" value="1"/>
</dbReference>
<dbReference type="EC" id="2.3.2.27" evidence="2"/>
<dbReference type="SUPFAM" id="SSF56112">
    <property type="entry name" value="Protein kinase-like (PK-like)"/>
    <property type="match status" value="1"/>
</dbReference>
<dbReference type="GO" id="GO:0061630">
    <property type="term" value="F:ubiquitin protein ligase activity"/>
    <property type="evidence" value="ECO:0007669"/>
    <property type="project" value="UniProtKB-EC"/>
</dbReference>
<accession>A0AAP0F7B7</accession>
<name>A0AAP0F7B7_9MAGN</name>
<comment type="catalytic activity">
    <reaction evidence="1">
        <text>S-ubiquitinyl-[E2 ubiquitin-conjugating enzyme]-L-cysteine + [acceptor protein]-L-lysine = [E2 ubiquitin-conjugating enzyme]-L-cysteine + N(6)-ubiquitinyl-[acceptor protein]-L-lysine.</text>
        <dbReference type="EC" id="2.3.2.27"/>
    </reaction>
</comment>
<dbReference type="Proteomes" id="UP001419268">
    <property type="component" value="Unassembled WGS sequence"/>
</dbReference>
<evidence type="ECO:0000256" key="2">
    <source>
        <dbReference type="ARBA" id="ARBA00012483"/>
    </source>
</evidence>
<dbReference type="InterPro" id="IPR051348">
    <property type="entry name" value="U-box_ubiquitin_ligases"/>
</dbReference>
<sequence length="88" mass="10138">MIIKNDERYPKFPRDFRESKLRTNGNMYKSETYSLGVVILQLLTRRPPVELESEVRRAMLSGELTPILDPLAGGWPMFVAMRLAELAL</sequence>
<protein>
    <recommendedName>
        <fullName evidence="2">RING-type E3 ubiquitin transferase</fullName>
        <ecNumber evidence="2">2.3.2.27</ecNumber>
    </recommendedName>
</protein>
<reference evidence="4 5" key="1">
    <citation type="submission" date="2024-01" db="EMBL/GenBank/DDBJ databases">
        <title>Genome assemblies of Stephania.</title>
        <authorList>
            <person name="Yang L."/>
        </authorList>
    </citation>
    <scope>NUCLEOTIDE SEQUENCE [LARGE SCALE GENOMIC DNA]</scope>
    <source>
        <strain evidence="4">JXDWG</strain>
        <tissue evidence="4">Leaf</tissue>
    </source>
</reference>
<dbReference type="InterPro" id="IPR011009">
    <property type="entry name" value="Kinase-like_dom_sf"/>
</dbReference>